<evidence type="ECO:0000256" key="1">
    <source>
        <dbReference type="ARBA" id="ARBA00009437"/>
    </source>
</evidence>
<dbReference type="Gene3D" id="1.10.10.10">
    <property type="entry name" value="Winged helix-like DNA-binding domain superfamily/Winged helix DNA-binding domain"/>
    <property type="match status" value="1"/>
</dbReference>
<keyword evidence="3 6" id="KW-0238">DNA-binding</keyword>
<protein>
    <submittedName>
        <fullName evidence="6">DNA-binding transcriptional LysR family regulator</fullName>
    </submittedName>
</protein>
<keyword evidence="7" id="KW-1185">Reference proteome</keyword>
<evidence type="ECO:0000313" key="7">
    <source>
        <dbReference type="Proteomes" id="UP001519363"/>
    </source>
</evidence>
<proteinExistence type="inferred from homology"/>
<comment type="caution">
    <text evidence="6">The sequence shown here is derived from an EMBL/GenBank/DDBJ whole genome shotgun (WGS) entry which is preliminary data.</text>
</comment>
<accession>A0ABS5A6V0</accession>
<feature type="domain" description="HTH lysR-type" evidence="5">
    <location>
        <begin position="1"/>
        <end position="59"/>
    </location>
</feature>
<organism evidence="6 7">
    <name type="scientific">Crossiella equi</name>
    <dbReference type="NCBI Taxonomy" id="130796"/>
    <lineage>
        <taxon>Bacteria</taxon>
        <taxon>Bacillati</taxon>
        <taxon>Actinomycetota</taxon>
        <taxon>Actinomycetes</taxon>
        <taxon>Pseudonocardiales</taxon>
        <taxon>Pseudonocardiaceae</taxon>
        <taxon>Crossiella</taxon>
    </lineage>
</organism>
<keyword evidence="2" id="KW-0805">Transcription regulation</keyword>
<dbReference type="EMBL" id="JAGIOO010000001">
    <property type="protein sequence ID" value="MBP2472321.1"/>
    <property type="molecule type" value="Genomic_DNA"/>
</dbReference>
<evidence type="ECO:0000256" key="4">
    <source>
        <dbReference type="ARBA" id="ARBA00023163"/>
    </source>
</evidence>
<dbReference type="PROSITE" id="PS50931">
    <property type="entry name" value="HTH_LYSR"/>
    <property type="match status" value="1"/>
</dbReference>
<keyword evidence="4" id="KW-0804">Transcription</keyword>
<dbReference type="PANTHER" id="PTHR30126">
    <property type="entry name" value="HTH-TYPE TRANSCRIPTIONAL REGULATOR"/>
    <property type="match status" value="1"/>
</dbReference>
<dbReference type="GO" id="GO:0003677">
    <property type="term" value="F:DNA binding"/>
    <property type="evidence" value="ECO:0007669"/>
    <property type="project" value="UniProtKB-KW"/>
</dbReference>
<dbReference type="InterPro" id="IPR036390">
    <property type="entry name" value="WH_DNA-bd_sf"/>
</dbReference>
<dbReference type="RefSeq" id="WP_086781537.1">
    <property type="nucleotide sequence ID" value="NZ_JAGIOO010000001.1"/>
</dbReference>
<dbReference type="SUPFAM" id="SSF46785">
    <property type="entry name" value="Winged helix' DNA-binding domain"/>
    <property type="match status" value="1"/>
</dbReference>
<reference evidence="6 7" key="1">
    <citation type="submission" date="2021-03" db="EMBL/GenBank/DDBJ databases">
        <title>Sequencing the genomes of 1000 actinobacteria strains.</title>
        <authorList>
            <person name="Klenk H.-P."/>
        </authorList>
    </citation>
    <scope>NUCLEOTIDE SEQUENCE [LARGE SCALE GENOMIC DNA]</scope>
    <source>
        <strain evidence="6 7">DSM 44580</strain>
    </source>
</reference>
<gene>
    <name evidence="6" type="ORF">JOF53_001193</name>
</gene>
<evidence type="ECO:0000259" key="5">
    <source>
        <dbReference type="PROSITE" id="PS50931"/>
    </source>
</evidence>
<evidence type="ECO:0000313" key="6">
    <source>
        <dbReference type="EMBL" id="MBP2472321.1"/>
    </source>
</evidence>
<dbReference type="Pfam" id="PF00126">
    <property type="entry name" value="HTH_1"/>
    <property type="match status" value="1"/>
</dbReference>
<evidence type="ECO:0000256" key="2">
    <source>
        <dbReference type="ARBA" id="ARBA00023015"/>
    </source>
</evidence>
<dbReference type="PANTHER" id="PTHR30126:SF40">
    <property type="entry name" value="HTH-TYPE TRANSCRIPTIONAL REGULATOR GLTR"/>
    <property type="match status" value="1"/>
</dbReference>
<name>A0ABS5A6V0_9PSEU</name>
<dbReference type="PRINTS" id="PR00039">
    <property type="entry name" value="HTHLYSR"/>
</dbReference>
<evidence type="ECO:0000256" key="3">
    <source>
        <dbReference type="ARBA" id="ARBA00023125"/>
    </source>
</evidence>
<sequence length="284" mass="30377">MDLVAACRVFVHVGERGSFTQGAAAAGVPQPVASRRIAALERHLGARLFDRSTRRAALTAFGRDMIPPATRLVRLADELSDHAALALLRPLSVAVPETCSVRRLAQLDAAAREDGTVLEFRTATPAGRAELLNAREVRLALLATPVDEATWVVPLGVASTVDEDRPLRVETLRPSRTRREPRRLWVQPEDDVPHVRDRLTQLGNRAALLPAQIAVAPSLTSAVSDVLRSPGNLLLCPSGQAEELGLRWRPLAGVALARGYVLASTPGEAAPDLHDPLAACLGAS</sequence>
<dbReference type="InterPro" id="IPR000847">
    <property type="entry name" value="LysR_HTH_N"/>
</dbReference>
<dbReference type="InterPro" id="IPR036388">
    <property type="entry name" value="WH-like_DNA-bd_sf"/>
</dbReference>
<comment type="similarity">
    <text evidence="1">Belongs to the LysR transcriptional regulatory family.</text>
</comment>
<dbReference type="Proteomes" id="UP001519363">
    <property type="component" value="Unassembled WGS sequence"/>
</dbReference>